<reference evidence="6" key="1">
    <citation type="submission" date="2019-09" db="EMBL/GenBank/DDBJ databases">
        <title>Draft genome information of white flower Hibiscus syriacus.</title>
        <authorList>
            <person name="Kim Y.-M."/>
        </authorList>
    </citation>
    <scope>NUCLEOTIDE SEQUENCE [LARGE SCALE GENOMIC DNA]</scope>
    <source>
        <strain evidence="6">YM2019G1</strain>
    </source>
</reference>
<evidence type="ECO:0000256" key="3">
    <source>
        <dbReference type="ARBA" id="ARBA00022801"/>
    </source>
</evidence>
<keyword evidence="3" id="KW-0378">Hydrolase</keyword>
<evidence type="ECO:0000313" key="7">
    <source>
        <dbReference type="Proteomes" id="UP000436088"/>
    </source>
</evidence>
<dbReference type="Pfam" id="PF06888">
    <property type="entry name" value="Put_Phosphatase"/>
    <property type="match status" value="1"/>
</dbReference>
<dbReference type="InterPro" id="IPR036412">
    <property type="entry name" value="HAD-like_sf"/>
</dbReference>
<organism evidence="6 7">
    <name type="scientific">Hibiscus syriacus</name>
    <name type="common">Rose of Sharon</name>
    <dbReference type="NCBI Taxonomy" id="106335"/>
    <lineage>
        <taxon>Eukaryota</taxon>
        <taxon>Viridiplantae</taxon>
        <taxon>Streptophyta</taxon>
        <taxon>Embryophyta</taxon>
        <taxon>Tracheophyta</taxon>
        <taxon>Spermatophyta</taxon>
        <taxon>Magnoliopsida</taxon>
        <taxon>eudicotyledons</taxon>
        <taxon>Gunneridae</taxon>
        <taxon>Pentapetalae</taxon>
        <taxon>rosids</taxon>
        <taxon>malvids</taxon>
        <taxon>Malvales</taxon>
        <taxon>Malvaceae</taxon>
        <taxon>Malvoideae</taxon>
        <taxon>Hibiscus</taxon>
    </lineage>
</organism>
<keyword evidence="7" id="KW-1185">Reference proteome</keyword>
<keyword evidence="2" id="KW-0479">Metal-binding</keyword>
<accession>A0A6A2WV40</accession>
<dbReference type="EMBL" id="VEPZ02001629">
    <property type="protein sequence ID" value="KAE8665118.1"/>
    <property type="molecule type" value="Genomic_DNA"/>
</dbReference>
<dbReference type="Proteomes" id="UP000436088">
    <property type="component" value="Unassembled WGS sequence"/>
</dbReference>
<dbReference type="InterPro" id="IPR023214">
    <property type="entry name" value="HAD_sf"/>
</dbReference>
<dbReference type="InterPro" id="IPR006384">
    <property type="entry name" value="HAD_hydro_PyrdxlP_Pase-like"/>
</dbReference>
<dbReference type="NCBIfam" id="TIGR01488">
    <property type="entry name" value="HAD-SF-IB"/>
    <property type="match status" value="1"/>
</dbReference>
<name>A0A6A2WV40_HIBSY</name>
<evidence type="ECO:0000256" key="4">
    <source>
        <dbReference type="ARBA" id="ARBA00022842"/>
    </source>
</evidence>
<comment type="cofactor">
    <cofactor evidence="1">
        <name>Mg(2+)</name>
        <dbReference type="ChEBI" id="CHEBI:18420"/>
    </cofactor>
</comment>
<dbReference type="PANTHER" id="PTHR20889">
    <property type="entry name" value="PHOSPHATASE, ORPHAN 1, 2"/>
    <property type="match status" value="1"/>
</dbReference>
<dbReference type="GO" id="GO:0016791">
    <property type="term" value="F:phosphatase activity"/>
    <property type="evidence" value="ECO:0007669"/>
    <property type="project" value="InterPro"/>
</dbReference>
<comment type="caution">
    <text evidence="6">The sequence shown here is derived from an EMBL/GenBank/DDBJ whole genome shotgun (WGS) entry which is preliminary data.</text>
</comment>
<dbReference type="AlphaFoldDB" id="A0A6A2WV40"/>
<feature type="domain" description="Retrotransposon gag" evidence="5">
    <location>
        <begin position="93"/>
        <end position="161"/>
    </location>
</feature>
<dbReference type="SUPFAM" id="SSF56784">
    <property type="entry name" value="HAD-like"/>
    <property type="match status" value="1"/>
</dbReference>
<keyword evidence="4" id="KW-0460">Magnesium</keyword>
<proteinExistence type="predicted"/>
<gene>
    <name evidence="6" type="ORF">F3Y22_tig00112674pilonHSYRG00044</name>
</gene>
<evidence type="ECO:0000256" key="2">
    <source>
        <dbReference type="ARBA" id="ARBA00022723"/>
    </source>
</evidence>
<dbReference type="InterPro" id="IPR005162">
    <property type="entry name" value="Retrotrans_gag_dom"/>
</dbReference>
<evidence type="ECO:0000313" key="6">
    <source>
        <dbReference type="EMBL" id="KAE8665118.1"/>
    </source>
</evidence>
<evidence type="ECO:0000259" key="5">
    <source>
        <dbReference type="Pfam" id="PF03732"/>
    </source>
</evidence>
<dbReference type="Gene3D" id="3.40.50.1000">
    <property type="entry name" value="HAD superfamily/HAD-like"/>
    <property type="match status" value="1"/>
</dbReference>
<dbReference type="Pfam" id="PF03732">
    <property type="entry name" value="Retrotrans_gag"/>
    <property type="match status" value="1"/>
</dbReference>
<evidence type="ECO:0000256" key="1">
    <source>
        <dbReference type="ARBA" id="ARBA00001946"/>
    </source>
</evidence>
<sequence length="403" mass="46088">MVWKSFPNLKSSKAFKWIQAILWRRAPFLIKHLKNKGSETEVENLKEIEQLKTEVALCKAVVAGNLLTDTPKGQAEAPKPRRKCTEMKRYGTAIGTWSEFQIEFKDQFYPYHVENEAQSKLRRLRQEGSLREHVQQFFELSLQVPSLTEEDRFFTFMDGLKSWAKNELERMGVKELSKALTTAESLIELGVKKSKPPKSQAEDRMMKELHSQGTRVEDIVAILKRAPIHTRIIEAIKLAHALGCDLKIVSDANTFLIETILKHRGMEECFSEIHTNPSFVDEEGRLRIFPHHDFTKSSRGRVHSSCPPNMCKGTVIEKIQASLSMEDQKKTIIYFGDGLGDFCPSLKLGDGEYVMPRNGFPVWDLICKNRSLIKAQIWEWSNGEDFANVLLHLISIPINITSA</sequence>
<dbReference type="InterPro" id="IPR016965">
    <property type="entry name" value="Pase_PHOSPHO-typ"/>
</dbReference>
<dbReference type="PANTHER" id="PTHR20889:SF16">
    <property type="entry name" value="INORGANIC PYROPHOSPHATASE 2-LIKE"/>
    <property type="match status" value="1"/>
</dbReference>
<protein>
    <submittedName>
        <fullName evidence="6">Inorganic pyrophosphatase 3</fullName>
    </submittedName>
</protein>
<dbReference type="GO" id="GO:0046872">
    <property type="term" value="F:metal ion binding"/>
    <property type="evidence" value="ECO:0007669"/>
    <property type="project" value="UniProtKB-KW"/>
</dbReference>
<dbReference type="NCBIfam" id="TIGR01489">
    <property type="entry name" value="DKMTPPase-SF"/>
    <property type="match status" value="1"/>
</dbReference>